<evidence type="ECO:0000256" key="5">
    <source>
        <dbReference type="RuleBase" id="RU361168"/>
    </source>
</evidence>
<feature type="domain" description="Alpha galactosidase C-terminal" evidence="7">
    <location>
        <begin position="442"/>
        <end position="514"/>
    </location>
</feature>
<dbReference type="SUPFAM" id="SSF51445">
    <property type="entry name" value="(Trans)glycosidases"/>
    <property type="match status" value="1"/>
</dbReference>
<keyword evidence="4 5" id="KW-0326">Glycosidase</keyword>
<dbReference type="EC" id="3.2.1.22" evidence="5"/>
<dbReference type="Pfam" id="PF16499">
    <property type="entry name" value="Melibiase_2"/>
    <property type="match status" value="1"/>
</dbReference>
<dbReference type="Pfam" id="PF05345">
    <property type="entry name" value="He_PIG"/>
    <property type="match status" value="1"/>
</dbReference>
<evidence type="ECO:0000259" key="7">
    <source>
        <dbReference type="Pfam" id="PF17801"/>
    </source>
</evidence>
<dbReference type="InterPro" id="IPR041233">
    <property type="entry name" value="Melibiase_C"/>
</dbReference>
<dbReference type="Gene3D" id="2.60.40.1180">
    <property type="entry name" value="Golgi alpha-mannosidase II"/>
    <property type="match status" value="1"/>
</dbReference>
<feature type="region of interest" description="Disordered" evidence="6">
    <location>
        <begin position="36"/>
        <end position="66"/>
    </location>
</feature>
<accession>A0ABX8BC07</accession>
<dbReference type="InterPro" id="IPR002241">
    <property type="entry name" value="Glyco_hydro_27"/>
</dbReference>
<proteinExistence type="inferred from homology"/>
<dbReference type="PRINTS" id="PR00740">
    <property type="entry name" value="GLHYDRLASE27"/>
</dbReference>
<keyword evidence="5" id="KW-1015">Disulfide bond</keyword>
<evidence type="ECO:0000313" key="8">
    <source>
        <dbReference type="EMBL" id="QUW04234.1"/>
    </source>
</evidence>
<dbReference type="EMBL" id="CP072649">
    <property type="protein sequence ID" value="QUW04234.1"/>
    <property type="molecule type" value="Genomic_DNA"/>
</dbReference>
<dbReference type="SUPFAM" id="SSF49313">
    <property type="entry name" value="Cadherin-like"/>
    <property type="match status" value="1"/>
</dbReference>
<dbReference type="RefSeq" id="WP_211430123.1">
    <property type="nucleotide sequence ID" value="NZ_CP072649.1"/>
</dbReference>
<organism evidence="8 9">
    <name type="scientific">Chloracidobacterium validum</name>
    <dbReference type="NCBI Taxonomy" id="2821543"/>
    <lineage>
        <taxon>Bacteria</taxon>
        <taxon>Pseudomonadati</taxon>
        <taxon>Acidobacteriota</taxon>
        <taxon>Terriglobia</taxon>
        <taxon>Terriglobales</taxon>
        <taxon>Acidobacteriaceae</taxon>
        <taxon>Chloracidobacterium</taxon>
    </lineage>
</organism>
<dbReference type="CDD" id="cd14792">
    <property type="entry name" value="GH27"/>
    <property type="match status" value="1"/>
</dbReference>
<dbReference type="InterPro" id="IPR013785">
    <property type="entry name" value="Aldolase_TIM"/>
</dbReference>
<reference evidence="8 9" key="1">
    <citation type="submission" date="2021-03" db="EMBL/GenBank/DDBJ databases">
        <title>Genomic and phenotypic characterization of Chloracidobacterium isolates provides evidence for multiple species.</title>
        <authorList>
            <person name="Saini M.K."/>
            <person name="Costas A.M.G."/>
            <person name="Tank M."/>
            <person name="Bryant D.A."/>
        </authorList>
    </citation>
    <scope>NUCLEOTIDE SEQUENCE [LARGE SCALE GENOMIC DNA]</scope>
    <source>
        <strain evidence="8 9">BV2-C</strain>
    </source>
</reference>
<evidence type="ECO:0000256" key="6">
    <source>
        <dbReference type="SAM" id="MobiDB-lite"/>
    </source>
</evidence>
<dbReference type="InterPro" id="IPR015919">
    <property type="entry name" value="Cadherin-like_sf"/>
</dbReference>
<dbReference type="Gene3D" id="3.20.20.70">
    <property type="entry name" value="Aldolase class I"/>
    <property type="match status" value="1"/>
</dbReference>
<dbReference type="InterPro" id="IPR017853">
    <property type="entry name" value="GH"/>
</dbReference>
<evidence type="ECO:0000256" key="1">
    <source>
        <dbReference type="ARBA" id="ARBA00009743"/>
    </source>
</evidence>
<dbReference type="InterPro" id="IPR013780">
    <property type="entry name" value="Glyco_hydro_b"/>
</dbReference>
<keyword evidence="2" id="KW-0732">Signal</keyword>
<dbReference type="PANTHER" id="PTHR11452:SF75">
    <property type="entry name" value="ALPHA-GALACTOSIDASE MEL1"/>
    <property type="match status" value="1"/>
</dbReference>
<dbReference type="Gene3D" id="2.60.40.10">
    <property type="entry name" value="Immunoglobulins"/>
    <property type="match status" value="1"/>
</dbReference>
<sequence>MLKILPGMWWTAVIILLLFNVAAMPWIRMQRVSADDAPPRAAPPETAEPSYPDLAANDEPLPRVNGPRVVGATPGREFIYRIPATGAPPLTYTVTDLPAGLTFDATTGIIRGKLEKAGTTSVAVTVRNRQGTARATLRIVAGNNKLALTPPMGWNSWNVWGTKVSDEKIRAAAEALERTGLAACGYRYVCVDDGWQGRRTPDGAMQPNERFPDMKALGDALHAKGFLFGMYTSPGPFTCGRYVGSWRHEEADAQLYARWGVDYLKHDWCSYEGIARQKTPEALQQPYAVMRAALDKTDRDMIYAICQYGLGEVWTWARTPTVGGNLWRTTGDIEDTWESVSSIGFRHSPLAGFAGPGGWNDPDMLVVGVVGWGEQTRRTRLTPDEQITHMTLWALLAAPLMLGCDLTQLDEFTRRLLTNPEVIAIDQDELGRAATRRDAANDGTEVWARPLADGCLAVGLFNRGDAMQTVTAYWKDLGIRGRRTVRDVWQRRDVGSFDERFAALIPPHGARLIVVGASRPVRPQPVKPAKVVSPPSPGLR</sequence>
<dbReference type="PANTHER" id="PTHR11452">
    <property type="entry name" value="ALPHA-GALACTOSIDASE/ALPHA-N-ACETYLGALACTOSAMINIDASE"/>
    <property type="match status" value="1"/>
</dbReference>
<dbReference type="InterPro" id="IPR013783">
    <property type="entry name" value="Ig-like_fold"/>
</dbReference>
<evidence type="ECO:0000256" key="3">
    <source>
        <dbReference type="ARBA" id="ARBA00022801"/>
    </source>
</evidence>
<gene>
    <name evidence="8" type="ORF">J8C06_14435</name>
</gene>
<evidence type="ECO:0000256" key="2">
    <source>
        <dbReference type="ARBA" id="ARBA00022729"/>
    </source>
</evidence>
<keyword evidence="3 5" id="KW-0378">Hydrolase</keyword>
<comment type="catalytic activity">
    <reaction evidence="5">
        <text>Hydrolysis of terminal, non-reducing alpha-D-galactose residues in alpha-D-galactosides, including galactose oligosaccharides, galactomannans and galactolipids.</text>
        <dbReference type="EC" id="3.2.1.22"/>
    </reaction>
</comment>
<name>A0ABX8BC07_9BACT</name>
<protein>
    <recommendedName>
        <fullName evidence="5">Alpha-galactosidase</fullName>
        <ecNumber evidence="5">3.2.1.22</ecNumber>
    </recommendedName>
    <alternativeName>
        <fullName evidence="5">Melibiase</fullName>
    </alternativeName>
</protein>
<dbReference type="Proteomes" id="UP000676506">
    <property type="component" value="Chromosome 2"/>
</dbReference>
<dbReference type="SUPFAM" id="SSF51011">
    <property type="entry name" value="Glycosyl hydrolase domain"/>
    <property type="match status" value="1"/>
</dbReference>
<comment type="similarity">
    <text evidence="1 5">Belongs to the glycosyl hydrolase 27 family.</text>
</comment>
<dbReference type="Pfam" id="PF17801">
    <property type="entry name" value="Melibiase_C"/>
    <property type="match status" value="1"/>
</dbReference>
<keyword evidence="9" id="KW-1185">Reference proteome</keyword>
<evidence type="ECO:0000256" key="4">
    <source>
        <dbReference type="ARBA" id="ARBA00023295"/>
    </source>
</evidence>
<evidence type="ECO:0000313" key="9">
    <source>
        <dbReference type="Proteomes" id="UP000676506"/>
    </source>
</evidence>